<evidence type="ECO:0000313" key="1">
    <source>
        <dbReference type="EMBL" id="KAI9915428.1"/>
    </source>
</evidence>
<protein>
    <submittedName>
        <fullName evidence="1">Uncharacterized protein</fullName>
    </submittedName>
</protein>
<gene>
    <name evidence="1" type="ORF">PsorP6_007830</name>
</gene>
<proteinExistence type="predicted"/>
<dbReference type="Proteomes" id="UP001163321">
    <property type="component" value="Chromosome 3"/>
</dbReference>
<accession>A0ACC0W9C6</accession>
<dbReference type="EMBL" id="CM047582">
    <property type="protein sequence ID" value="KAI9915428.1"/>
    <property type="molecule type" value="Genomic_DNA"/>
</dbReference>
<keyword evidence="2" id="KW-1185">Reference proteome</keyword>
<name>A0ACC0W9C6_9STRA</name>
<comment type="caution">
    <text evidence="1">The sequence shown here is derived from an EMBL/GenBank/DDBJ whole genome shotgun (WGS) entry which is preliminary data.</text>
</comment>
<organism evidence="1 2">
    <name type="scientific">Peronosclerospora sorghi</name>
    <dbReference type="NCBI Taxonomy" id="230839"/>
    <lineage>
        <taxon>Eukaryota</taxon>
        <taxon>Sar</taxon>
        <taxon>Stramenopiles</taxon>
        <taxon>Oomycota</taxon>
        <taxon>Peronosporomycetes</taxon>
        <taxon>Peronosporales</taxon>
        <taxon>Peronosporaceae</taxon>
        <taxon>Peronosclerospora</taxon>
    </lineage>
</organism>
<evidence type="ECO:0000313" key="2">
    <source>
        <dbReference type="Proteomes" id="UP001163321"/>
    </source>
</evidence>
<reference evidence="1 2" key="1">
    <citation type="journal article" date="2022" name="bioRxiv">
        <title>The genome of the oomycete Peronosclerospora sorghi, a cosmopolitan pathogen of maize and sorghum, is inflated with dispersed pseudogenes.</title>
        <authorList>
            <person name="Fletcher K."/>
            <person name="Martin F."/>
            <person name="Isakeit T."/>
            <person name="Cavanaugh K."/>
            <person name="Magill C."/>
            <person name="Michelmore R."/>
        </authorList>
    </citation>
    <scope>NUCLEOTIDE SEQUENCE [LARGE SCALE GENOMIC DNA]</scope>
    <source>
        <strain evidence="1">P6</strain>
    </source>
</reference>
<sequence>MMLKLHVLVLISCCFAAASVRAAIRSTDAAAVLVDQSNHRVDPSEHRDLGAKVPDGSEDERARLSEAQLQAIANVVPQGFSVELLQKVQQINLLDRLRIGLKDASESYAVIQLIVPFVQEQPMNRIWMAFGGAYFKGWYVNVPSAVNALDPTYREIEENLARILKIYQIDPTRGIYKFRWIVNKHNGEGIPSDTFSSMVQGSEIMERKVLLQASIMKHLDPSRVQSVMEEIRKSPLNLVKSESELLKEAINKAMGEYLSLKPSADFN</sequence>